<dbReference type="AlphaFoldDB" id="A3ISB9"/>
<evidence type="ECO:0000256" key="13">
    <source>
        <dbReference type="PROSITE-ProRule" id="PRU01360"/>
    </source>
</evidence>
<evidence type="ECO:0000256" key="15">
    <source>
        <dbReference type="SAM" id="MobiDB-lite"/>
    </source>
</evidence>
<evidence type="ECO:0000256" key="14">
    <source>
        <dbReference type="RuleBase" id="RU003357"/>
    </source>
</evidence>
<dbReference type="GO" id="GO:0015344">
    <property type="term" value="F:siderophore uptake transmembrane transporter activity"/>
    <property type="evidence" value="ECO:0007669"/>
    <property type="project" value="TreeGrafter"/>
</dbReference>
<keyword evidence="8" id="KW-0408">Iron</keyword>
<feature type="domain" description="TonB-dependent receptor plug" evidence="18">
    <location>
        <begin position="182"/>
        <end position="282"/>
    </location>
</feature>
<evidence type="ECO:0000256" key="6">
    <source>
        <dbReference type="ARBA" id="ARBA00022692"/>
    </source>
</evidence>
<dbReference type="Gene3D" id="2.170.130.10">
    <property type="entry name" value="TonB-dependent receptor, plug domain"/>
    <property type="match status" value="1"/>
</dbReference>
<evidence type="ECO:0000256" key="1">
    <source>
        <dbReference type="ARBA" id="ARBA00004571"/>
    </source>
</evidence>
<evidence type="ECO:0000256" key="9">
    <source>
        <dbReference type="ARBA" id="ARBA00023065"/>
    </source>
</evidence>
<dbReference type="InterPro" id="IPR021731">
    <property type="entry name" value="AMIN_dom"/>
</dbReference>
<evidence type="ECO:0000256" key="2">
    <source>
        <dbReference type="ARBA" id="ARBA00009810"/>
    </source>
</evidence>
<keyword evidence="4 13" id="KW-1134">Transmembrane beta strand</keyword>
<dbReference type="GO" id="GO:0038023">
    <property type="term" value="F:signaling receptor activity"/>
    <property type="evidence" value="ECO:0007669"/>
    <property type="project" value="InterPro"/>
</dbReference>
<dbReference type="Gene3D" id="2.40.170.20">
    <property type="entry name" value="TonB-dependent receptor, beta-barrel domain"/>
    <property type="match status" value="1"/>
</dbReference>
<dbReference type="NCBIfam" id="TIGR01783">
    <property type="entry name" value="TonB-siderophor"/>
    <property type="match status" value="1"/>
</dbReference>
<evidence type="ECO:0000256" key="10">
    <source>
        <dbReference type="ARBA" id="ARBA00023077"/>
    </source>
</evidence>
<keyword evidence="5" id="KW-0410">Iron transport</keyword>
<keyword evidence="3 13" id="KW-0813">Transport</keyword>
<keyword evidence="7 16" id="KW-0732">Signal</keyword>
<name>A3ISB9_9CHRO</name>
<feature type="domain" description="AMIN" evidence="19">
    <location>
        <begin position="31"/>
        <end position="128"/>
    </location>
</feature>
<dbReference type="Pfam" id="PF07715">
    <property type="entry name" value="Plug"/>
    <property type="match status" value="1"/>
</dbReference>
<dbReference type="InterPro" id="IPR036942">
    <property type="entry name" value="Beta-barrel_TonB_sf"/>
</dbReference>
<dbReference type="Pfam" id="PF00593">
    <property type="entry name" value="TonB_dep_Rec_b-barrel"/>
    <property type="match status" value="1"/>
</dbReference>
<keyword evidence="20" id="KW-0675">Receptor</keyword>
<keyword evidence="9" id="KW-0406">Ion transport</keyword>
<dbReference type="GO" id="GO:0015891">
    <property type="term" value="P:siderophore transport"/>
    <property type="evidence" value="ECO:0007669"/>
    <property type="project" value="InterPro"/>
</dbReference>
<gene>
    <name evidence="20" type="ORF">CY0110_08171</name>
</gene>
<evidence type="ECO:0000256" key="7">
    <source>
        <dbReference type="ARBA" id="ARBA00022729"/>
    </source>
</evidence>
<dbReference type="InterPro" id="IPR000531">
    <property type="entry name" value="Beta-barrel_TonB"/>
</dbReference>
<dbReference type="Pfam" id="PF11741">
    <property type="entry name" value="AMIN"/>
    <property type="match status" value="1"/>
</dbReference>
<evidence type="ECO:0000313" key="20">
    <source>
        <dbReference type="EMBL" id="EAZ90635.1"/>
    </source>
</evidence>
<keyword evidence="12 13" id="KW-0998">Cell outer membrane</keyword>
<dbReference type="OrthoDB" id="427542at2"/>
<dbReference type="PANTHER" id="PTHR32552">
    <property type="entry name" value="FERRICHROME IRON RECEPTOR-RELATED"/>
    <property type="match status" value="1"/>
</dbReference>
<evidence type="ECO:0000256" key="5">
    <source>
        <dbReference type="ARBA" id="ARBA00022496"/>
    </source>
</evidence>
<evidence type="ECO:0000313" key="21">
    <source>
        <dbReference type="Proteomes" id="UP000003781"/>
    </source>
</evidence>
<evidence type="ECO:0000256" key="8">
    <source>
        <dbReference type="ARBA" id="ARBA00023004"/>
    </source>
</evidence>
<protein>
    <submittedName>
        <fullName evidence="20">Ferrichrome-iron receptor</fullName>
    </submittedName>
</protein>
<accession>A3ISB9</accession>
<evidence type="ECO:0000256" key="4">
    <source>
        <dbReference type="ARBA" id="ARBA00022452"/>
    </source>
</evidence>
<dbReference type="InterPro" id="IPR037066">
    <property type="entry name" value="Plug_dom_sf"/>
</dbReference>
<dbReference type="CDD" id="cd01347">
    <property type="entry name" value="ligand_gated_channel"/>
    <property type="match status" value="1"/>
</dbReference>
<evidence type="ECO:0000259" key="19">
    <source>
        <dbReference type="Pfam" id="PF11741"/>
    </source>
</evidence>
<dbReference type="InterPro" id="IPR010105">
    <property type="entry name" value="TonB_sidphr_rcpt"/>
</dbReference>
<dbReference type="PANTHER" id="PTHR32552:SF68">
    <property type="entry name" value="FERRICHROME OUTER MEMBRANE TRANSPORTER_PHAGE RECEPTOR"/>
    <property type="match status" value="1"/>
</dbReference>
<dbReference type="GO" id="GO:0009279">
    <property type="term" value="C:cell outer membrane"/>
    <property type="evidence" value="ECO:0007669"/>
    <property type="project" value="UniProtKB-SubCell"/>
</dbReference>
<keyword evidence="10 14" id="KW-0798">TonB box</keyword>
<sequence length="829" mass="93301">MKLNNVVSGVLCSSIAVCIAPSVQAQISITNIQINPTDRGIEIILETPPGADPPIFSGSFGTTFFAEISDAQLNLLTGGNFLQENPAEGIESIRVTQLPNNVVEITVIGRETLPIVNLNREDGGLVLSLDTSEPTPDTETEETQEGEDDEAIELVVTDDDREDDYYQPDEGGSTAVGTDTPLRDIPFSVQTVPEEVIRDQQVIRLDDALRNVSGVQQNSRDPRGQRFQIRGFDSSSVLRDGFRQTFGRFGNSGFQDLTNVERVTVLKGPASILYGASEPGGVINIVTKQPQEEAFYEVQFQAGNRGFLSPTIDLNSPLNADKTLLYRINFSYRNEESFRDFDTYMERKFIAPSLTWKPSDQTNLTLNLEYSDDDRPADFGVIAIGDQVIDTPNARVFGEPQDFLRGETLRVGYKFEHEFSDNFKFENAFTYLRYDTRFVNAFSLFFDENTDTLFRSFIELDQPSTNYEMKTKLISNFNTWSIKHKFLVGLDLNRREQLGNIGRGSFTPSASIPLNVFDPVYGTVPYPDFNQQPIFTFSDTQQDRLGVSVQDQIELFENLKVVAGFRYDSTEQENLNRNNPNAEENVQYEDAVSPRVGIVYQPIEEVSLYGSYSESFYPNPDQTVNLEFLDPEQSEQYEIGIRAELLNKKLSINLAYFDITKNNVAVADPLFPTFSVAVGEQNSRGVELDIIGEIIPGLNVVFNYANITAEITEDNDITLIGNRLVNVPEHSANLWLTYQIQDGFFEGLGFGGGFNYVDDRFGDLDNSFRLESYTLGNAAIFYERDNWRLALNIRNVFDRNYIQGSENSRTDEIYPGEPFTAIGSLTIRF</sequence>
<feature type="domain" description="TonB-dependent receptor-like beta-barrel" evidence="17">
    <location>
        <begin position="356"/>
        <end position="796"/>
    </location>
</feature>
<evidence type="ECO:0000259" key="18">
    <source>
        <dbReference type="Pfam" id="PF07715"/>
    </source>
</evidence>
<dbReference type="RefSeq" id="WP_008276275.1">
    <property type="nucleotide sequence ID" value="NZ_AAXW01000022.1"/>
</dbReference>
<proteinExistence type="inferred from homology"/>
<dbReference type="InterPro" id="IPR039426">
    <property type="entry name" value="TonB-dep_rcpt-like"/>
</dbReference>
<comment type="caution">
    <text evidence="20">The sequence shown here is derived from an EMBL/GenBank/DDBJ whole genome shotgun (WGS) entry which is preliminary data.</text>
</comment>
<keyword evidence="21" id="KW-1185">Reference proteome</keyword>
<dbReference type="Proteomes" id="UP000003781">
    <property type="component" value="Unassembled WGS sequence"/>
</dbReference>
<feature type="chain" id="PRO_5002654098" evidence="16">
    <location>
        <begin position="26"/>
        <end position="829"/>
    </location>
</feature>
<feature type="region of interest" description="Disordered" evidence="15">
    <location>
        <begin position="162"/>
        <end position="182"/>
    </location>
</feature>
<feature type="signal peptide" evidence="16">
    <location>
        <begin position="1"/>
        <end position="25"/>
    </location>
</feature>
<feature type="region of interest" description="Disordered" evidence="15">
    <location>
        <begin position="126"/>
        <end position="150"/>
    </location>
</feature>
<organism evidence="20 21">
    <name type="scientific">Crocosphaera chwakensis CCY0110</name>
    <dbReference type="NCBI Taxonomy" id="391612"/>
    <lineage>
        <taxon>Bacteria</taxon>
        <taxon>Bacillati</taxon>
        <taxon>Cyanobacteriota</taxon>
        <taxon>Cyanophyceae</taxon>
        <taxon>Oscillatoriophycideae</taxon>
        <taxon>Chroococcales</taxon>
        <taxon>Aphanothecaceae</taxon>
        <taxon>Crocosphaera</taxon>
        <taxon>Crocosphaera chwakensis</taxon>
    </lineage>
</organism>
<evidence type="ECO:0000256" key="12">
    <source>
        <dbReference type="ARBA" id="ARBA00023237"/>
    </source>
</evidence>
<dbReference type="InterPro" id="IPR012910">
    <property type="entry name" value="Plug_dom"/>
</dbReference>
<evidence type="ECO:0000259" key="17">
    <source>
        <dbReference type="Pfam" id="PF00593"/>
    </source>
</evidence>
<evidence type="ECO:0000256" key="16">
    <source>
        <dbReference type="SAM" id="SignalP"/>
    </source>
</evidence>
<keyword evidence="11 13" id="KW-0472">Membrane</keyword>
<comment type="similarity">
    <text evidence="2 13 14">Belongs to the TonB-dependent receptor family.</text>
</comment>
<feature type="compositionally biased region" description="Acidic residues" evidence="15">
    <location>
        <begin position="136"/>
        <end position="150"/>
    </location>
</feature>
<reference evidence="20 21" key="1">
    <citation type="submission" date="2007-03" db="EMBL/GenBank/DDBJ databases">
        <authorList>
            <person name="Stal L."/>
            <person name="Ferriera S."/>
            <person name="Johnson J."/>
            <person name="Kravitz S."/>
            <person name="Beeson K."/>
            <person name="Sutton G."/>
            <person name="Rogers Y.-H."/>
            <person name="Friedman R."/>
            <person name="Frazier M."/>
            <person name="Venter J.C."/>
        </authorList>
    </citation>
    <scope>NUCLEOTIDE SEQUENCE [LARGE SCALE GENOMIC DNA]</scope>
    <source>
        <strain evidence="20 21">CCY0110</strain>
    </source>
</reference>
<dbReference type="EMBL" id="AAXW01000022">
    <property type="protein sequence ID" value="EAZ90635.1"/>
    <property type="molecule type" value="Genomic_DNA"/>
</dbReference>
<dbReference type="FunFam" id="2.170.130.10:FF:000001">
    <property type="entry name" value="Catecholate siderophore TonB-dependent receptor"/>
    <property type="match status" value="1"/>
</dbReference>
<keyword evidence="6 13" id="KW-0812">Transmembrane</keyword>
<dbReference type="FunFam" id="2.40.170.20:FF:000005">
    <property type="entry name" value="TonB-dependent siderophore receptor"/>
    <property type="match status" value="1"/>
</dbReference>
<evidence type="ECO:0000256" key="11">
    <source>
        <dbReference type="ARBA" id="ARBA00023136"/>
    </source>
</evidence>
<evidence type="ECO:0000256" key="3">
    <source>
        <dbReference type="ARBA" id="ARBA00022448"/>
    </source>
</evidence>
<comment type="subcellular location">
    <subcellularLocation>
        <location evidence="1 13">Cell outer membrane</location>
        <topology evidence="1 13">Multi-pass membrane protein</topology>
    </subcellularLocation>
</comment>
<dbReference type="PROSITE" id="PS52016">
    <property type="entry name" value="TONB_DEPENDENT_REC_3"/>
    <property type="match status" value="1"/>
</dbReference>
<dbReference type="SUPFAM" id="SSF56935">
    <property type="entry name" value="Porins"/>
    <property type="match status" value="1"/>
</dbReference>
<dbReference type="eggNOG" id="COG4773">
    <property type="taxonomic scope" value="Bacteria"/>
</dbReference>